<keyword evidence="2" id="KW-1133">Transmembrane helix</keyword>
<comment type="caution">
    <text evidence="3">The sequence shown here is derived from an EMBL/GenBank/DDBJ whole genome shotgun (WGS) entry which is preliminary data.</text>
</comment>
<sequence>MNTTWPLATDYRLAVQSPGRVFGPGDLRAAVFPTPPGESVPAASTGGSAVVFRAEVGGRPEAVRFFTRPSESGRERYTALGASLSSNGLGTIIPSARWVDSGVHIRDLWWPLVRMDWLPGSVLDDHVDGLVEHGDTTGLAHLAQSWRDCVARLQTAGIAHGDLQHGNVLVDGTDLRLVDFDGVWLPSIDHLGAPAEQGHDAYQPPDPGRRWGPYMDTFPALVIHLSLTALSREPDLWEKYYTDRNLIFSAPDFTGPFDSGIWHDLDRLRDAEVGRLKARLVELCSSGRPVDCGLEALINPTIPPPRPAPAGPTNPWWENAIVDPSRFDAPEPTPGPPPRAEKRYEKPPAQPTESPAQPTEPPTWWYQQAATSTTGPSPDRTPRPGRRHPGKVAPPESATGGSTDEVARPPRYKRVLTILLLAIMVVMVIGLGVAVWLSQLS</sequence>
<evidence type="ECO:0008006" key="5">
    <source>
        <dbReference type="Google" id="ProtNLM"/>
    </source>
</evidence>
<accession>A0ABT7MI50</accession>
<evidence type="ECO:0000256" key="2">
    <source>
        <dbReference type="SAM" id="Phobius"/>
    </source>
</evidence>
<evidence type="ECO:0000313" key="4">
    <source>
        <dbReference type="Proteomes" id="UP001231924"/>
    </source>
</evidence>
<reference evidence="3 4" key="1">
    <citation type="submission" date="2023-06" db="EMBL/GenBank/DDBJ databases">
        <title>Actinomycetospora Odt1-22.</title>
        <authorList>
            <person name="Supong K."/>
        </authorList>
    </citation>
    <scope>NUCLEOTIDE SEQUENCE [LARGE SCALE GENOMIC DNA]</scope>
    <source>
        <strain evidence="3 4">Odt1-22</strain>
    </source>
</reference>
<feature type="transmembrane region" description="Helical" evidence="2">
    <location>
        <begin position="415"/>
        <end position="437"/>
    </location>
</feature>
<feature type="compositionally biased region" description="Pro residues" evidence="1">
    <location>
        <begin position="301"/>
        <end position="312"/>
    </location>
</feature>
<keyword evidence="4" id="KW-1185">Reference proteome</keyword>
<evidence type="ECO:0000313" key="3">
    <source>
        <dbReference type="EMBL" id="MDL5158983.1"/>
    </source>
</evidence>
<organism evidence="3 4">
    <name type="scientific">Actinomycetospora termitidis</name>
    <dbReference type="NCBI Taxonomy" id="3053470"/>
    <lineage>
        <taxon>Bacteria</taxon>
        <taxon>Bacillati</taxon>
        <taxon>Actinomycetota</taxon>
        <taxon>Actinomycetes</taxon>
        <taxon>Pseudonocardiales</taxon>
        <taxon>Pseudonocardiaceae</taxon>
        <taxon>Actinomycetospora</taxon>
    </lineage>
</organism>
<dbReference type="EMBL" id="JASVWF010000006">
    <property type="protein sequence ID" value="MDL5158983.1"/>
    <property type="molecule type" value="Genomic_DNA"/>
</dbReference>
<dbReference type="Gene3D" id="1.10.510.10">
    <property type="entry name" value="Transferase(Phosphotransferase) domain 1"/>
    <property type="match status" value="1"/>
</dbReference>
<dbReference type="InterPro" id="IPR011009">
    <property type="entry name" value="Kinase-like_dom_sf"/>
</dbReference>
<evidence type="ECO:0000256" key="1">
    <source>
        <dbReference type="SAM" id="MobiDB-lite"/>
    </source>
</evidence>
<dbReference type="Proteomes" id="UP001231924">
    <property type="component" value="Unassembled WGS sequence"/>
</dbReference>
<keyword evidence="2" id="KW-0472">Membrane</keyword>
<keyword evidence="2" id="KW-0812">Transmembrane</keyword>
<proteinExistence type="predicted"/>
<protein>
    <recommendedName>
        <fullName evidence="5">Aminoglycoside phosphotransferase domain-containing protein</fullName>
    </recommendedName>
</protein>
<gene>
    <name evidence="3" type="ORF">QRT03_23650</name>
</gene>
<feature type="compositionally biased region" description="Polar residues" evidence="1">
    <location>
        <begin position="365"/>
        <end position="376"/>
    </location>
</feature>
<dbReference type="RefSeq" id="WP_286055547.1">
    <property type="nucleotide sequence ID" value="NZ_JASVWF010000006.1"/>
</dbReference>
<name>A0ABT7MI50_9PSEU</name>
<feature type="region of interest" description="Disordered" evidence="1">
    <location>
        <begin position="300"/>
        <end position="406"/>
    </location>
</feature>
<dbReference type="SUPFAM" id="SSF56112">
    <property type="entry name" value="Protein kinase-like (PK-like)"/>
    <property type="match status" value="1"/>
</dbReference>